<comment type="caution">
    <text evidence="2">The sequence shown here is derived from an EMBL/GenBank/DDBJ whole genome shotgun (WGS) entry which is preliminary data.</text>
</comment>
<dbReference type="EMBL" id="JAIVFP010000001">
    <property type="protein sequence ID" value="MCI4682100.1"/>
    <property type="molecule type" value="Genomic_DNA"/>
</dbReference>
<organism evidence="2 3">
    <name type="scientific">Candidatus Rhodoblastus alkanivorans</name>
    <dbReference type="NCBI Taxonomy" id="2954117"/>
    <lineage>
        <taxon>Bacteria</taxon>
        <taxon>Pseudomonadati</taxon>
        <taxon>Pseudomonadota</taxon>
        <taxon>Alphaproteobacteria</taxon>
        <taxon>Hyphomicrobiales</taxon>
        <taxon>Rhodoblastaceae</taxon>
        <taxon>Rhodoblastus</taxon>
    </lineage>
</organism>
<dbReference type="Proteomes" id="UP001139104">
    <property type="component" value="Unassembled WGS sequence"/>
</dbReference>
<reference evidence="2" key="1">
    <citation type="journal article" date="2022" name="ISME J.">
        <title>Identification of active gaseous-alkane degraders at natural gas seeps.</title>
        <authorList>
            <person name="Farhan Ul Haque M."/>
            <person name="Hernandez M."/>
            <person name="Crombie A.T."/>
            <person name="Murrell J.C."/>
        </authorList>
    </citation>
    <scope>NUCLEOTIDE SEQUENCE</scope>
    <source>
        <strain evidence="2">PC2</strain>
    </source>
</reference>
<evidence type="ECO:0000313" key="2">
    <source>
        <dbReference type="EMBL" id="MCI4682100.1"/>
    </source>
</evidence>
<proteinExistence type="predicted"/>
<evidence type="ECO:0008006" key="4">
    <source>
        <dbReference type="Google" id="ProtNLM"/>
    </source>
</evidence>
<feature type="compositionally biased region" description="Basic and acidic residues" evidence="1">
    <location>
        <begin position="38"/>
        <end position="50"/>
    </location>
</feature>
<protein>
    <recommendedName>
        <fullName evidence="4">Secreted protein</fullName>
    </recommendedName>
</protein>
<accession>A0ABS9Z414</accession>
<name>A0ABS9Z414_9HYPH</name>
<sequence length="81" mass="9574">MVVALPMMMMHRRFGRHGRTAMMRFGRHGSVRDQQAAKCEDRENDAKPAHHPERFQCEAQYYHQPMWLNRFSTRGAGARPF</sequence>
<evidence type="ECO:0000256" key="1">
    <source>
        <dbReference type="SAM" id="MobiDB-lite"/>
    </source>
</evidence>
<dbReference type="RefSeq" id="WP_243066132.1">
    <property type="nucleotide sequence ID" value="NZ_JAIVFK010000002.1"/>
</dbReference>
<gene>
    <name evidence="2" type="ORF">K2U94_04860</name>
</gene>
<feature type="region of interest" description="Disordered" evidence="1">
    <location>
        <begin position="27"/>
        <end position="50"/>
    </location>
</feature>
<evidence type="ECO:0000313" key="3">
    <source>
        <dbReference type="Proteomes" id="UP001139104"/>
    </source>
</evidence>
<keyword evidence="3" id="KW-1185">Reference proteome</keyword>